<dbReference type="InterPro" id="IPR023016">
    <property type="entry name" value="HisA/PriA"/>
</dbReference>
<keyword evidence="13" id="KW-1185">Reference proteome</keyword>
<dbReference type="EC" id="5.3.1.16" evidence="9 11"/>
<evidence type="ECO:0000256" key="10">
    <source>
        <dbReference type="RuleBase" id="RU003657"/>
    </source>
</evidence>
<comment type="subcellular location">
    <subcellularLocation>
        <location evidence="2 9 11">Cytoplasm</location>
    </subcellularLocation>
</comment>
<dbReference type="AlphaFoldDB" id="A0A1V9F1K7"/>
<dbReference type="InterPro" id="IPR013785">
    <property type="entry name" value="Aldolase_TIM"/>
</dbReference>
<evidence type="ECO:0000256" key="11">
    <source>
        <dbReference type="RuleBase" id="RU003658"/>
    </source>
</evidence>
<evidence type="ECO:0000313" key="12">
    <source>
        <dbReference type="EMBL" id="OQP52126.1"/>
    </source>
</evidence>
<dbReference type="InterPro" id="IPR006063">
    <property type="entry name" value="HisA_bact_arch"/>
</dbReference>
<comment type="caution">
    <text evidence="12">The sequence shown here is derived from an EMBL/GenBank/DDBJ whole genome shotgun (WGS) entry which is preliminary data.</text>
</comment>
<organism evidence="12 13">
    <name type="scientific">Niastella yeongjuensis</name>
    <dbReference type="NCBI Taxonomy" id="354355"/>
    <lineage>
        <taxon>Bacteria</taxon>
        <taxon>Pseudomonadati</taxon>
        <taxon>Bacteroidota</taxon>
        <taxon>Chitinophagia</taxon>
        <taxon>Chitinophagales</taxon>
        <taxon>Chitinophagaceae</taxon>
        <taxon>Niastella</taxon>
    </lineage>
</organism>
<evidence type="ECO:0000256" key="8">
    <source>
        <dbReference type="ARBA" id="ARBA00023235"/>
    </source>
</evidence>
<keyword evidence="7 9" id="KW-0368">Histidine biosynthesis</keyword>
<keyword evidence="8 9" id="KW-0413">Isomerase</keyword>
<name>A0A1V9F1K7_9BACT</name>
<dbReference type="GO" id="GO:0000105">
    <property type="term" value="P:L-histidine biosynthetic process"/>
    <property type="evidence" value="ECO:0007669"/>
    <property type="project" value="UniProtKB-UniRule"/>
</dbReference>
<evidence type="ECO:0000256" key="5">
    <source>
        <dbReference type="ARBA" id="ARBA00022490"/>
    </source>
</evidence>
<dbReference type="GO" id="GO:0003949">
    <property type="term" value="F:1-(5-phosphoribosyl)-5-[(5-phosphoribosylamino)methylideneamino]imidazole-4-carboxamide isomerase activity"/>
    <property type="evidence" value="ECO:0007669"/>
    <property type="project" value="UniProtKB-UniRule"/>
</dbReference>
<dbReference type="Pfam" id="PF00977">
    <property type="entry name" value="His_biosynth"/>
    <property type="match status" value="1"/>
</dbReference>
<dbReference type="InterPro" id="IPR011060">
    <property type="entry name" value="RibuloseP-bd_barrel"/>
</dbReference>
<comment type="similarity">
    <text evidence="4 9 10">Belongs to the HisA/HisF family.</text>
</comment>
<reference evidence="13" key="1">
    <citation type="submission" date="2016-04" db="EMBL/GenBank/DDBJ databases">
        <authorList>
            <person name="Chen L."/>
            <person name="Zhuang W."/>
            <person name="Wang G."/>
        </authorList>
    </citation>
    <scope>NUCLEOTIDE SEQUENCE [LARGE SCALE GENOMIC DNA]</scope>
    <source>
        <strain evidence="13">17621</strain>
    </source>
</reference>
<dbReference type="PANTHER" id="PTHR43090">
    <property type="entry name" value="1-(5-PHOSPHORIBOSYL)-5-[(5-PHOSPHORIBOSYLAMINO)METHYLIDENEAMINO] IMIDAZOLE-4-CARBOXAMIDE ISOMERASE"/>
    <property type="match status" value="1"/>
</dbReference>
<feature type="active site" description="Proton acceptor" evidence="9">
    <location>
        <position position="8"/>
    </location>
</feature>
<dbReference type="STRING" id="354355.SAMN05660816_05560"/>
<dbReference type="NCBIfam" id="TIGR00007">
    <property type="entry name" value="1-(5-phosphoribosyl)-5-[(5-phosphoribosylamino)methylideneamino]imidazole-4-carboxamide isomerase"/>
    <property type="match status" value="1"/>
</dbReference>
<evidence type="ECO:0000256" key="9">
    <source>
        <dbReference type="HAMAP-Rule" id="MF_01014"/>
    </source>
</evidence>
<evidence type="ECO:0000256" key="6">
    <source>
        <dbReference type="ARBA" id="ARBA00022605"/>
    </source>
</evidence>
<keyword evidence="5 9" id="KW-0963">Cytoplasm</keyword>
<evidence type="ECO:0000256" key="2">
    <source>
        <dbReference type="ARBA" id="ARBA00004496"/>
    </source>
</evidence>
<dbReference type="Proteomes" id="UP000192610">
    <property type="component" value="Unassembled WGS sequence"/>
</dbReference>
<dbReference type="Gene3D" id="3.20.20.70">
    <property type="entry name" value="Aldolase class I"/>
    <property type="match status" value="1"/>
</dbReference>
<evidence type="ECO:0000256" key="4">
    <source>
        <dbReference type="ARBA" id="ARBA00009667"/>
    </source>
</evidence>
<keyword evidence="6 9" id="KW-0028">Amino-acid biosynthesis</keyword>
<feature type="active site" description="Proton donor" evidence="9">
    <location>
        <position position="130"/>
    </location>
</feature>
<sequence length="238" mass="25986">MQIIPAIDIIDGKCVRLTQGDYEQKKIYNENPLEVAREFEDAGLQRLHLVDLDGAKAGAVKNWKVLEVIAGKTSLVIDFGGGIKTEKDVNIVFESGAALATIGSLAVKNEAEFVKWLLQFGAEKFLLGADVKEEKITVGGWLETTDITIYDFLQKYIDHGVQQVFCTDVSKDGLLAGPSVDLYKKIIARFPSLHFIASGGVSNMSDLEALAEIGCTGAIVGKAIYENRISLDELKKFS</sequence>
<dbReference type="InterPro" id="IPR006062">
    <property type="entry name" value="His_biosynth"/>
</dbReference>
<protein>
    <recommendedName>
        <fullName evidence="9 11">1-(5-phosphoribosyl)-5-[(5-phosphoribosylamino)methylideneamino] imidazole-4-carboxamide isomerase</fullName>
        <ecNumber evidence="9 11">5.3.1.16</ecNumber>
    </recommendedName>
    <alternativeName>
        <fullName evidence="9">Phosphoribosylformimino-5-aminoimidazole carboxamide ribotide isomerase</fullName>
    </alternativeName>
</protein>
<evidence type="ECO:0000256" key="1">
    <source>
        <dbReference type="ARBA" id="ARBA00000901"/>
    </source>
</evidence>
<dbReference type="SUPFAM" id="SSF51366">
    <property type="entry name" value="Ribulose-phoshate binding barrel"/>
    <property type="match status" value="1"/>
</dbReference>
<dbReference type="UniPathway" id="UPA00031">
    <property type="reaction ID" value="UER00009"/>
</dbReference>
<gene>
    <name evidence="9" type="primary">hisA</name>
    <name evidence="12" type="ORF">A4H97_26070</name>
</gene>
<evidence type="ECO:0000256" key="7">
    <source>
        <dbReference type="ARBA" id="ARBA00023102"/>
    </source>
</evidence>
<evidence type="ECO:0000256" key="3">
    <source>
        <dbReference type="ARBA" id="ARBA00005133"/>
    </source>
</evidence>
<dbReference type="GO" id="GO:0005737">
    <property type="term" value="C:cytoplasm"/>
    <property type="evidence" value="ECO:0007669"/>
    <property type="project" value="UniProtKB-SubCell"/>
</dbReference>
<dbReference type="GO" id="GO:0000162">
    <property type="term" value="P:L-tryptophan biosynthetic process"/>
    <property type="evidence" value="ECO:0007669"/>
    <property type="project" value="TreeGrafter"/>
</dbReference>
<dbReference type="EMBL" id="LVXG01000009">
    <property type="protein sequence ID" value="OQP52126.1"/>
    <property type="molecule type" value="Genomic_DNA"/>
</dbReference>
<comment type="pathway">
    <text evidence="3 9 11">Amino-acid biosynthesis; L-histidine biosynthesis; L-histidine from 5-phospho-alpha-D-ribose 1-diphosphate: step 4/9.</text>
</comment>
<dbReference type="PANTHER" id="PTHR43090:SF2">
    <property type="entry name" value="1-(5-PHOSPHORIBOSYL)-5-[(5-PHOSPHORIBOSYLAMINO)METHYLIDENEAMINO] IMIDAZOLE-4-CARBOXAMIDE ISOMERASE"/>
    <property type="match status" value="1"/>
</dbReference>
<dbReference type="InterPro" id="IPR044524">
    <property type="entry name" value="Isoase_HisA-like"/>
</dbReference>
<dbReference type="HAMAP" id="MF_01014">
    <property type="entry name" value="HisA"/>
    <property type="match status" value="1"/>
</dbReference>
<dbReference type="FunFam" id="3.20.20.70:FF:000009">
    <property type="entry name" value="1-(5-phosphoribosyl)-5-[(5-phosphoribosylamino)methylideneamino] imidazole-4-carboxamide isomerase"/>
    <property type="match status" value="1"/>
</dbReference>
<accession>A0A1V9F1K7</accession>
<dbReference type="CDD" id="cd04732">
    <property type="entry name" value="HisA"/>
    <property type="match status" value="1"/>
</dbReference>
<comment type="catalytic activity">
    <reaction evidence="1 9 11">
        <text>1-(5-phospho-beta-D-ribosyl)-5-[(5-phospho-beta-D-ribosylamino)methylideneamino]imidazole-4-carboxamide = 5-[(5-phospho-1-deoxy-D-ribulos-1-ylimino)methylamino]-1-(5-phospho-beta-D-ribosyl)imidazole-4-carboxamide</text>
        <dbReference type="Rhea" id="RHEA:15469"/>
        <dbReference type="ChEBI" id="CHEBI:58435"/>
        <dbReference type="ChEBI" id="CHEBI:58525"/>
        <dbReference type="EC" id="5.3.1.16"/>
    </reaction>
</comment>
<proteinExistence type="inferred from homology"/>
<evidence type="ECO:0000313" key="13">
    <source>
        <dbReference type="Proteomes" id="UP000192610"/>
    </source>
</evidence>